<dbReference type="NCBIfam" id="TIGR00594">
    <property type="entry name" value="polc"/>
    <property type="match status" value="1"/>
</dbReference>
<dbReference type="InterPro" id="IPR016195">
    <property type="entry name" value="Pol/histidinol_Pase-like"/>
</dbReference>
<dbReference type="InterPro" id="IPR029460">
    <property type="entry name" value="DNAPol_HHH"/>
</dbReference>
<keyword evidence="6 13" id="KW-0808">Transferase</keyword>
<dbReference type="CDD" id="cd07434">
    <property type="entry name" value="PHP_PolIIIA_DnaE2"/>
    <property type="match status" value="1"/>
</dbReference>
<dbReference type="PANTHER" id="PTHR32294">
    <property type="entry name" value="DNA POLYMERASE III SUBUNIT ALPHA"/>
    <property type="match status" value="1"/>
</dbReference>
<evidence type="ECO:0000256" key="5">
    <source>
        <dbReference type="ARBA" id="ARBA00022490"/>
    </source>
</evidence>
<dbReference type="EMBL" id="JBHTBZ010000040">
    <property type="protein sequence ID" value="MFC7461434.1"/>
    <property type="molecule type" value="Genomic_DNA"/>
</dbReference>
<dbReference type="InterPro" id="IPR004805">
    <property type="entry name" value="DnaE2/DnaE/PolC"/>
</dbReference>
<evidence type="ECO:0000256" key="9">
    <source>
        <dbReference type="ARBA" id="ARBA00022763"/>
    </source>
</evidence>
<keyword evidence="8 13" id="KW-0235">DNA replication</keyword>
<evidence type="ECO:0000256" key="7">
    <source>
        <dbReference type="ARBA" id="ARBA00022695"/>
    </source>
</evidence>
<keyword evidence="9 13" id="KW-0227">DNA damage</keyword>
<dbReference type="PANTHER" id="PTHR32294:SF4">
    <property type="entry name" value="ERROR-PRONE DNA POLYMERASE"/>
    <property type="match status" value="1"/>
</dbReference>
<protein>
    <recommendedName>
        <fullName evidence="4 13">Error-prone DNA polymerase</fullName>
        <ecNumber evidence="3 13">2.7.7.7</ecNumber>
    </recommendedName>
</protein>
<dbReference type="CDD" id="cd04485">
    <property type="entry name" value="DnaE_OBF"/>
    <property type="match status" value="1"/>
</dbReference>
<dbReference type="InterPro" id="IPR003141">
    <property type="entry name" value="Pol/His_phosphatase_N"/>
</dbReference>
<accession>A0ABW2SD32</accession>
<dbReference type="InterPro" id="IPR040982">
    <property type="entry name" value="DNA_pol3_finger"/>
</dbReference>
<proteinExistence type="inferred from homology"/>
<dbReference type="InterPro" id="IPR023073">
    <property type="entry name" value="DnaE2"/>
</dbReference>
<dbReference type="Pfam" id="PF14579">
    <property type="entry name" value="HHH_6"/>
    <property type="match status" value="1"/>
</dbReference>
<comment type="function">
    <text evidence="13">DNA polymerase involved in damage-induced mutagenesis and translesion synthesis (TLS). It is not the major replicative DNA polymerase.</text>
</comment>
<evidence type="ECO:0000256" key="1">
    <source>
        <dbReference type="ARBA" id="ARBA00004496"/>
    </source>
</evidence>
<keyword evidence="11 13" id="KW-0234">DNA repair</keyword>
<dbReference type="Gene3D" id="2.40.50.140">
    <property type="entry name" value="Nucleic acid-binding proteins"/>
    <property type="match status" value="1"/>
</dbReference>
<evidence type="ECO:0000256" key="6">
    <source>
        <dbReference type="ARBA" id="ARBA00022679"/>
    </source>
</evidence>
<dbReference type="SUPFAM" id="SSF89550">
    <property type="entry name" value="PHP domain-like"/>
    <property type="match status" value="1"/>
</dbReference>
<evidence type="ECO:0000256" key="2">
    <source>
        <dbReference type="ARBA" id="ARBA00007391"/>
    </source>
</evidence>
<comment type="similarity">
    <text evidence="2 13">Belongs to the DNA polymerase type-C family. DnaE2 subfamily.</text>
</comment>
<dbReference type="Pfam" id="PF01336">
    <property type="entry name" value="tRNA_anti-codon"/>
    <property type="match status" value="1"/>
</dbReference>
<gene>
    <name evidence="13" type="primary">dnaE2</name>
    <name evidence="15" type="ORF">ACFQU0_13460</name>
</gene>
<dbReference type="InterPro" id="IPR012340">
    <property type="entry name" value="NA-bd_OB-fold"/>
</dbReference>
<dbReference type="Gene3D" id="1.10.150.870">
    <property type="match status" value="1"/>
</dbReference>
<evidence type="ECO:0000256" key="3">
    <source>
        <dbReference type="ARBA" id="ARBA00012417"/>
    </source>
</evidence>
<evidence type="ECO:0000256" key="11">
    <source>
        <dbReference type="ARBA" id="ARBA00023204"/>
    </source>
</evidence>
<dbReference type="SMART" id="SM00481">
    <property type="entry name" value="POLIIIAc"/>
    <property type="match status" value="1"/>
</dbReference>
<dbReference type="Proteomes" id="UP001596457">
    <property type="component" value="Unassembled WGS sequence"/>
</dbReference>
<dbReference type="InterPro" id="IPR011708">
    <property type="entry name" value="DNA_pol3_alpha_NTPase_dom"/>
</dbReference>
<dbReference type="Pfam" id="PF07733">
    <property type="entry name" value="DNA_pol3_alpha"/>
    <property type="match status" value="1"/>
</dbReference>
<evidence type="ECO:0000256" key="8">
    <source>
        <dbReference type="ARBA" id="ARBA00022705"/>
    </source>
</evidence>
<dbReference type="Pfam" id="PF17657">
    <property type="entry name" value="DNA_pol3_finger"/>
    <property type="match status" value="1"/>
</dbReference>
<evidence type="ECO:0000256" key="4">
    <source>
        <dbReference type="ARBA" id="ARBA00017273"/>
    </source>
</evidence>
<evidence type="ECO:0000256" key="10">
    <source>
        <dbReference type="ARBA" id="ARBA00022932"/>
    </source>
</evidence>
<evidence type="ECO:0000313" key="16">
    <source>
        <dbReference type="Proteomes" id="UP001596457"/>
    </source>
</evidence>
<dbReference type="InterPro" id="IPR004365">
    <property type="entry name" value="NA-bd_OB_tRNA"/>
</dbReference>
<evidence type="ECO:0000259" key="14">
    <source>
        <dbReference type="SMART" id="SM00481"/>
    </source>
</evidence>
<dbReference type="NCBIfam" id="NF004225">
    <property type="entry name" value="PRK05672.1"/>
    <property type="match status" value="1"/>
</dbReference>
<comment type="catalytic activity">
    <reaction evidence="12 13">
        <text>DNA(n) + a 2'-deoxyribonucleoside 5'-triphosphate = DNA(n+1) + diphosphate</text>
        <dbReference type="Rhea" id="RHEA:22508"/>
        <dbReference type="Rhea" id="RHEA-COMP:17339"/>
        <dbReference type="Rhea" id="RHEA-COMP:17340"/>
        <dbReference type="ChEBI" id="CHEBI:33019"/>
        <dbReference type="ChEBI" id="CHEBI:61560"/>
        <dbReference type="ChEBI" id="CHEBI:173112"/>
        <dbReference type="EC" id="2.7.7.7"/>
    </reaction>
</comment>
<evidence type="ECO:0000313" key="15">
    <source>
        <dbReference type="EMBL" id="MFC7461434.1"/>
    </source>
</evidence>
<dbReference type="HAMAP" id="MF_01902">
    <property type="entry name" value="DNApol_error_prone"/>
    <property type="match status" value="1"/>
</dbReference>
<feature type="domain" description="Polymerase/histidinol phosphatase N-terminal" evidence="14">
    <location>
        <begin position="6"/>
        <end position="73"/>
    </location>
</feature>
<keyword evidence="7 13" id="KW-0548">Nucleotidyltransferase</keyword>
<name>A0ABW2SD32_9BURK</name>
<comment type="caution">
    <text evidence="15">The sequence shown here is derived from an EMBL/GenBank/DDBJ whole genome shotgun (WGS) entry which is preliminary data.</text>
</comment>
<evidence type="ECO:0000256" key="12">
    <source>
        <dbReference type="ARBA" id="ARBA00049244"/>
    </source>
</evidence>
<dbReference type="Pfam" id="PF02811">
    <property type="entry name" value="PHP"/>
    <property type="match status" value="1"/>
</dbReference>
<keyword evidence="5 13" id="KW-0963">Cytoplasm</keyword>
<dbReference type="RefSeq" id="WP_382201618.1">
    <property type="nucleotide sequence ID" value="NZ_JBHTBZ010000040.1"/>
</dbReference>
<dbReference type="EC" id="2.7.7.7" evidence="3 13"/>
<dbReference type="Gene3D" id="3.20.20.140">
    <property type="entry name" value="Metal-dependent hydrolases"/>
    <property type="match status" value="1"/>
</dbReference>
<comment type="subcellular location">
    <subcellularLocation>
        <location evidence="1 13">Cytoplasm</location>
    </subcellularLocation>
</comment>
<organism evidence="15 16">
    <name type="scientific">Hydrogenophaga defluvii</name>
    <dbReference type="NCBI Taxonomy" id="249410"/>
    <lineage>
        <taxon>Bacteria</taxon>
        <taxon>Pseudomonadati</taxon>
        <taxon>Pseudomonadota</taxon>
        <taxon>Betaproteobacteria</taxon>
        <taxon>Burkholderiales</taxon>
        <taxon>Comamonadaceae</taxon>
        <taxon>Hydrogenophaga</taxon>
    </lineage>
</organism>
<dbReference type="InterPro" id="IPR004013">
    <property type="entry name" value="PHP_dom"/>
</dbReference>
<evidence type="ECO:0000256" key="13">
    <source>
        <dbReference type="HAMAP-Rule" id="MF_01902"/>
    </source>
</evidence>
<reference evidence="16" key="1">
    <citation type="journal article" date="2019" name="Int. J. Syst. Evol. Microbiol.">
        <title>The Global Catalogue of Microorganisms (GCM) 10K type strain sequencing project: providing services to taxonomists for standard genome sequencing and annotation.</title>
        <authorList>
            <consortium name="The Broad Institute Genomics Platform"/>
            <consortium name="The Broad Institute Genome Sequencing Center for Infectious Disease"/>
            <person name="Wu L."/>
            <person name="Ma J."/>
        </authorList>
    </citation>
    <scope>NUCLEOTIDE SEQUENCE [LARGE SCALE GENOMIC DNA]</scope>
    <source>
        <strain evidence="16">CCUG 53903</strain>
    </source>
</reference>
<keyword evidence="16" id="KW-1185">Reference proteome</keyword>
<dbReference type="SUPFAM" id="SSF50249">
    <property type="entry name" value="Nucleic acid-binding proteins"/>
    <property type="match status" value="1"/>
</dbReference>
<sequence length="1062" mass="116865">MLPAYAELHALSHFSFQRGASSPDEMVARAAALGYSALAITDECSMAGVVRAHLAAKEAGLKLLIGTELRVSAPELACGGFTLVLLARTRRGYGQLCELITTARSCEQRGRERYHLHWQQAPLVDAPLDDVLALLLPWRELADQPDQPHGSCPADIEAAACWLHQRFAGRAWLGVALHRRLDDALWLDRLTAAAQAASLPLVAAGGALMHVRSRKPVLDVMTAIREHRPVADCGFALSPHAEAHLRSRLSLSLIYPSELLAETQRVSNQCHFELSELRYEYPHEVVPPGQTPSSHLRQLALRGAAERYPQGVPSDVSTQLEKELALIAELRYEPYFLTVHDVVAEARRRKILCQGRGSAANSAVCYCLGITEVNPAQSTLLFERFISKERNEPPDIDVDFEHQRREEIVQYLYTKYGRHRAALAAAVATYHPRSALRDVGKALGLPLATVDALAKHQQWWDGAELLHERLIEMGLDPDEPRLRQLLAITRTLLGFPRHLSQHSGGFVLTQDRLTSTVPVVPAAMKDRSIIEWDKDDIDALGLMKVDVLALGMLSALRRMLDMVGRWEGAGQGRAMRLQDIPQDDPATYAMICRADTVGVFQIESRAQMSMLPRLQPRTFYDLVIEVAIVRPGPIQGGMVHPFLQRRELARNGGQVDYPSEALKPALARTLGVPIFQEQVMQIAVIAAGFTPGEADQLRRAMAAWRRKGGVDKFHHKVVQGMLANGYTAEFAEAIFRQIEGFGEYGFPESHAASFALLVYSSAWLKRHHPAAFLAALLNSQPMGFYSPSQLVQDAQRHGVEVRPVDVCVSGWDSVLEPASADPSQPAVRLGLSLVKGLSLEVSQRITEARAQAMPSDVQDLAQRARLDAADLKALAGADALASLAGHRRQQVWAASALHTAPALLRGAPVHEPTLVLPQATEGEAVVHDYASLGLTLRQHPLALLRPQLADQRLRTAAELRDAPDGRLVRACGLVTTRQRPGTAKGVVFVTLEDETGTVQVIVWKALRERQRAALLQSHLLAVYGRWQRTGEGEHTVMHLIAQHLVNLSPLLGGLTSSSRDFH</sequence>
<keyword evidence="10 13" id="KW-0239">DNA-directed DNA polymerase</keyword>